<accession>A0A6A4QGR3</accession>
<protein>
    <submittedName>
        <fullName evidence="1">Uncharacterized protein</fullName>
    </submittedName>
</protein>
<dbReference type="Proteomes" id="UP000447434">
    <property type="component" value="Chromosome 5"/>
</dbReference>
<reference evidence="2" key="1">
    <citation type="journal article" date="2020" name="Nat. Commun.">
        <title>Genome sequence of the cluster root forming white lupin.</title>
        <authorList>
            <person name="Hufnagel B."/>
            <person name="Marques A."/>
            <person name="Soriano A."/>
            <person name="Marques L."/>
            <person name="Divol F."/>
            <person name="Doumas P."/>
            <person name="Sallet E."/>
            <person name="Mancinotti D."/>
            <person name="Carrere S."/>
            <person name="Marande W."/>
            <person name="Arribat S."/>
            <person name="Keller J."/>
            <person name="Huneau C."/>
            <person name="Blein T."/>
            <person name="Aime D."/>
            <person name="Laguerre M."/>
            <person name="Taylor J."/>
            <person name="Schubert V."/>
            <person name="Nelson M."/>
            <person name="Geu-Flores F."/>
            <person name="Crespi M."/>
            <person name="Gallardo-Guerrero K."/>
            <person name="Delaux P.-M."/>
            <person name="Salse J."/>
            <person name="Berges H."/>
            <person name="Guyot R."/>
            <person name="Gouzy J."/>
            <person name="Peret B."/>
        </authorList>
    </citation>
    <scope>NUCLEOTIDE SEQUENCE [LARGE SCALE GENOMIC DNA]</scope>
    <source>
        <strain evidence="2">cv. Amiga</strain>
    </source>
</reference>
<proteinExistence type="predicted"/>
<organism evidence="1 2">
    <name type="scientific">Lupinus albus</name>
    <name type="common">White lupine</name>
    <name type="synonym">Lupinus termis</name>
    <dbReference type="NCBI Taxonomy" id="3870"/>
    <lineage>
        <taxon>Eukaryota</taxon>
        <taxon>Viridiplantae</taxon>
        <taxon>Streptophyta</taxon>
        <taxon>Embryophyta</taxon>
        <taxon>Tracheophyta</taxon>
        <taxon>Spermatophyta</taxon>
        <taxon>Magnoliopsida</taxon>
        <taxon>eudicotyledons</taxon>
        <taxon>Gunneridae</taxon>
        <taxon>Pentapetalae</taxon>
        <taxon>rosids</taxon>
        <taxon>fabids</taxon>
        <taxon>Fabales</taxon>
        <taxon>Fabaceae</taxon>
        <taxon>Papilionoideae</taxon>
        <taxon>50 kb inversion clade</taxon>
        <taxon>genistoids sensu lato</taxon>
        <taxon>core genistoids</taxon>
        <taxon>Genisteae</taxon>
        <taxon>Lupinus</taxon>
    </lineage>
</organism>
<sequence>MALENNMLKFIRNLFYYIESENRLCSILLSPNVGDGCLPFHIHQVLDAHHNRYIVMMIGSTILYQRNDIKRVAKTIYIFEPQISSQLKTIKQTQKFGMKIIRYVHKSP</sequence>
<evidence type="ECO:0000313" key="1">
    <source>
        <dbReference type="EMBL" id="KAE9612852.1"/>
    </source>
</evidence>
<dbReference type="AlphaFoldDB" id="A0A6A4QGR3"/>
<keyword evidence="2" id="KW-1185">Reference proteome</keyword>
<gene>
    <name evidence="1" type="ORF">Lalb_Chr05g0211371</name>
</gene>
<dbReference type="EMBL" id="WOCE01000005">
    <property type="protein sequence ID" value="KAE9612852.1"/>
    <property type="molecule type" value="Genomic_DNA"/>
</dbReference>
<comment type="caution">
    <text evidence="1">The sequence shown here is derived from an EMBL/GenBank/DDBJ whole genome shotgun (WGS) entry which is preliminary data.</text>
</comment>
<evidence type="ECO:0000313" key="2">
    <source>
        <dbReference type="Proteomes" id="UP000447434"/>
    </source>
</evidence>
<name>A0A6A4QGR3_LUPAL</name>